<keyword evidence="1" id="KW-0812">Transmembrane</keyword>
<gene>
    <name evidence="2" type="ORF">BJ997_002150</name>
</gene>
<proteinExistence type="predicted"/>
<dbReference type="RefSeq" id="WP_052541926.1">
    <property type="nucleotide sequence ID" value="NZ_JACHBQ010000001.1"/>
</dbReference>
<accession>A0A7W9E3H2</accession>
<dbReference type="OrthoDB" id="5115907at2"/>
<dbReference type="EMBL" id="JACHBQ010000001">
    <property type="protein sequence ID" value="MBB5641602.1"/>
    <property type="molecule type" value="Genomic_DNA"/>
</dbReference>
<sequence length="183" mass="20065">MFIRRTFFRWQFPAVIVLPLWLLIGSSIFGTGGWAVLGIFFGAVLLGLGLLAVSGLVYARREVREERALSWLDVGVLGVWHLLIITLGFSENSSGWLSVLVVVVGIGAFWYAVWALFDAARKRVRAMVDLIEKTAAGAGAFVPPMQGARVPPRPDRVNPAPPPFGRAVDPEVIVIREKPNDQS</sequence>
<name>A0A7W9E3H2_9MICO</name>
<dbReference type="AlphaFoldDB" id="A0A7W9E3H2"/>
<evidence type="ECO:0000313" key="3">
    <source>
        <dbReference type="Proteomes" id="UP000561726"/>
    </source>
</evidence>
<keyword evidence="1" id="KW-0472">Membrane</keyword>
<feature type="transmembrane region" description="Helical" evidence="1">
    <location>
        <begin position="71"/>
        <end position="90"/>
    </location>
</feature>
<keyword evidence="1" id="KW-1133">Transmembrane helix</keyword>
<comment type="caution">
    <text evidence="2">The sequence shown here is derived from an EMBL/GenBank/DDBJ whole genome shotgun (WGS) entry which is preliminary data.</text>
</comment>
<dbReference type="Proteomes" id="UP000561726">
    <property type="component" value="Unassembled WGS sequence"/>
</dbReference>
<protein>
    <submittedName>
        <fullName evidence="2">Uncharacterized protein</fullName>
    </submittedName>
</protein>
<reference evidence="2 3" key="1">
    <citation type="submission" date="2020-08" db="EMBL/GenBank/DDBJ databases">
        <title>Sequencing the genomes of 1000 actinobacteria strains.</title>
        <authorList>
            <person name="Klenk H.-P."/>
        </authorList>
    </citation>
    <scope>NUCLEOTIDE SEQUENCE [LARGE SCALE GENOMIC DNA]</scope>
    <source>
        <strain evidence="2 3">DSM 21065</strain>
    </source>
</reference>
<feature type="transmembrane region" description="Helical" evidence="1">
    <location>
        <begin position="12"/>
        <end position="29"/>
    </location>
</feature>
<feature type="transmembrane region" description="Helical" evidence="1">
    <location>
        <begin position="35"/>
        <end position="59"/>
    </location>
</feature>
<evidence type="ECO:0000313" key="2">
    <source>
        <dbReference type="EMBL" id="MBB5641602.1"/>
    </source>
</evidence>
<organism evidence="2 3">
    <name type="scientific">Cryobacterium roopkundense</name>
    <dbReference type="NCBI Taxonomy" id="1001240"/>
    <lineage>
        <taxon>Bacteria</taxon>
        <taxon>Bacillati</taxon>
        <taxon>Actinomycetota</taxon>
        <taxon>Actinomycetes</taxon>
        <taxon>Micrococcales</taxon>
        <taxon>Microbacteriaceae</taxon>
        <taxon>Cryobacterium</taxon>
    </lineage>
</organism>
<feature type="transmembrane region" description="Helical" evidence="1">
    <location>
        <begin position="96"/>
        <end position="117"/>
    </location>
</feature>
<evidence type="ECO:0000256" key="1">
    <source>
        <dbReference type="SAM" id="Phobius"/>
    </source>
</evidence>